<dbReference type="InterPro" id="IPR035917">
    <property type="entry name" value="YjbQ-like_sf"/>
</dbReference>
<accession>A0A0K0XVS1</accession>
<dbReference type="Gene3D" id="2.60.120.460">
    <property type="entry name" value="YjbQ-like"/>
    <property type="match status" value="1"/>
</dbReference>
<proteinExistence type="inferred from homology"/>
<sequence length="136" mass="15445">MKRSLIELRTQGRGLLRLDHRINDSLAELGANQGLCHLFIQHTSASLLITENADPDVHRDLETWMREAVLDGDPRFLHRAEGPDDMSAHIRSILTQTELSVPVEAGRLALGTWQGIYLWEHRAAAHRRRVLISLVE</sequence>
<dbReference type="OrthoDB" id="9801725at2"/>
<dbReference type="SUPFAM" id="SSF111038">
    <property type="entry name" value="YjbQ-like"/>
    <property type="match status" value="1"/>
</dbReference>
<dbReference type="Pfam" id="PF01894">
    <property type="entry name" value="YjbQ"/>
    <property type="match status" value="1"/>
</dbReference>
<dbReference type="PANTHER" id="PTHR30615">
    <property type="entry name" value="UNCHARACTERIZED PROTEIN YJBQ-RELATED"/>
    <property type="match status" value="1"/>
</dbReference>
<dbReference type="EMBL" id="CP012154">
    <property type="protein sequence ID" value="AKS41770.1"/>
    <property type="molecule type" value="Genomic_DNA"/>
</dbReference>
<comment type="similarity">
    <text evidence="1">Belongs to the UPF0047 family.</text>
</comment>
<evidence type="ECO:0000313" key="3">
    <source>
        <dbReference type="Proteomes" id="UP000066624"/>
    </source>
</evidence>
<dbReference type="PIRSF" id="PIRSF004681">
    <property type="entry name" value="UCP004681"/>
    <property type="match status" value="1"/>
</dbReference>
<dbReference type="InterPro" id="IPR001602">
    <property type="entry name" value="UPF0047_YjbQ-like"/>
</dbReference>
<organism evidence="2 3">
    <name type="scientific">Wenzhouxiangella marina</name>
    <dbReference type="NCBI Taxonomy" id="1579979"/>
    <lineage>
        <taxon>Bacteria</taxon>
        <taxon>Pseudomonadati</taxon>
        <taxon>Pseudomonadota</taxon>
        <taxon>Gammaproteobacteria</taxon>
        <taxon>Chromatiales</taxon>
        <taxon>Wenzhouxiangellaceae</taxon>
        <taxon>Wenzhouxiangella</taxon>
    </lineage>
</organism>
<gene>
    <name evidence="2" type="ORF">WM2015_1398</name>
</gene>
<dbReference type="PANTHER" id="PTHR30615:SF8">
    <property type="entry name" value="UPF0047 PROTEIN C4A8.02C"/>
    <property type="match status" value="1"/>
</dbReference>
<dbReference type="STRING" id="1579979.WM2015_1398"/>
<evidence type="ECO:0000256" key="1">
    <source>
        <dbReference type="ARBA" id="ARBA00005534"/>
    </source>
</evidence>
<keyword evidence="3" id="KW-1185">Reference proteome</keyword>
<dbReference type="KEGG" id="wma:WM2015_1398"/>
<dbReference type="AlphaFoldDB" id="A0A0K0XVS1"/>
<dbReference type="NCBIfam" id="TIGR00149">
    <property type="entry name" value="TIGR00149_YjbQ"/>
    <property type="match status" value="1"/>
</dbReference>
<dbReference type="Proteomes" id="UP000066624">
    <property type="component" value="Chromosome"/>
</dbReference>
<name>A0A0K0XVS1_9GAMM</name>
<reference evidence="2 3" key="1">
    <citation type="submission" date="2015-07" db="EMBL/GenBank/DDBJ databases">
        <authorList>
            <person name="Noorani M."/>
        </authorList>
    </citation>
    <scope>NUCLEOTIDE SEQUENCE [LARGE SCALE GENOMIC DNA]</scope>
    <source>
        <strain evidence="2 3">KCTC 42284</strain>
    </source>
</reference>
<evidence type="ECO:0000313" key="2">
    <source>
        <dbReference type="EMBL" id="AKS41770.1"/>
    </source>
</evidence>
<protein>
    <submittedName>
        <fullName evidence="2">Secondary thiamine-phosphate synthase enzyme</fullName>
    </submittedName>
</protein>
<dbReference type="RefSeq" id="WP_049725387.1">
    <property type="nucleotide sequence ID" value="NZ_CP012154.1"/>
</dbReference>